<organism evidence="7 8">
    <name type="scientific">Acinetobacter terrae</name>
    <dbReference type="NCBI Taxonomy" id="2731247"/>
    <lineage>
        <taxon>Bacteria</taxon>
        <taxon>Pseudomonadati</taxon>
        <taxon>Pseudomonadota</taxon>
        <taxon>Gammaproteobacteria</taxon>
        <taxon>Moraxellales</taxon>
        <taxon>Moraxellaceae</taxon>
        <taxon>Acinetobacter</taxon>
        <taxon>Acinetobacter Taxon 24</taxon>
    </lineage>
</organism>
<dbReference type="AlphaFoldDB" id="A0A241VI68"/>
<reference evidence="7 8" key="1">
    <citation type="submission" date="2020-04" db="EMBL/GenBank/DDBJ databases">
        <title>Acinetobacter Taxon 24.</title>
        <authorList>
            <person name="Nemec A."/>
            <person name="Radolfova-Krizova L."/>
            <person name="Higgins P.G."/>
            <person name="Spanelova P."/>
        </authorList>
    </citation>
    <scope>NUCLEOTIDE SEQUENCE [LARGE SCALE GENOMIC DNA]</scope>
    <source>
        <strain evidence="7 8">ANC 5380</strain>
    </source>
</reference>
<keyword evidence="2 6" id="KW-0812">Transmembrane</keyword>
<comment type="caution">
    <text evidence="7">The sequence shown here is derived from an EMBL/GenBank/DDBJ whole genome shotgun (WGS) entry which is preliminary data.</text>
</comment>
<comment type="similarity">
    <text evidence="6">Belongs to the SEDS family. MrdB/RodA subfamily.</text>
</comment>
<feature type="transmembrane region" description="Helical" evidence="6">
    <location>
        <begin position="34"/>
        <end position="54"/>
    </location>
</feature>
<feature type="transmembrane region" description="Helical" evidence="6">
    <location>
        <begin position="90"/>
        <end position="109"/>
    </location>
</feature>
<proteinExistence type="inferred from homology"/>
<evidence type="ECO:0000256" key="4">
    <source>
        <dbReference type="ARBA" id="ARBA00022989"/>
    </source>
</evidence>
<dbReference type="GO" id="GO:0032153">
    <property type="term" value="C:cell division site"/>
    <property type="evidence" value="ECO:0007669"/>
    <property type="project" value="TreeGrafter"/>
</dbReference>
<keyword evidence="5 6" id="KW-0472">Membrane</keyword>
<evidence type="ECO:0000313" key="8">
    <source>
        <dbReference type="Proteomes" id="UP000569202"/>
    </source>
</evidence>
<evidence type="ECO:0000313" key="7">
    <source>
        <dbReference type="EMBL" id="NNH76125.1"/>
    </source>
</evidence>
<gene>
    <name evidence="6 7" type="primary">rodA</name>
    <name evidence="6" type="synonym">mrdB</name>
    <name evidence="7" type="ORF">HLH17_00160</name>
</gene>
<dbReference type="GO" id="GO:0008955">
    <property type="term" value="F:peptidoglycan glycosyltransferase activity"/>
    <property type="evidence" value="ECO:0007669"/>
    <property type="project" value="UniProtKB-UniRule"/>
</dbReference>
<feature type="transmembrane region" description="Helical" evidence="6">
    <location>
        <begin position="154"/>
        <end position="173"/>
    </location>
</feature>
<keyword evidence="4 6" id="KW-1133">Transmembrane helix</keyword>
<evidence type="ECO:0000256" key="2">
    <source>
        <dbReference type="ARBA" id="ARBA00022692"/>
    </source>
</evidence>
<dbReference type="RefSeq" id="WP_086193391.1">
    <property type="nucleotide sequence ID" value="NZ_JABERL010000001.1"/>
</dbReference>
<dbReference type="GO" id="GO:0009252">
    <property type="term" value="P:peptidoglycan biosynthetic process"/>
    <property type="evidence" value="ECO:0007669"/>
    <property type="project" value="UniProtKB-UniRule"/>
</dbReference>
<protein>
    <recommendedName>
        <fullName evidence="6">Peptidoglycan glycosyltransferase MrdB</fullName>
        <shortName evidence="6">PGT</shortName>
        <ecNumber evidence="6">2.4.99.28</ecNumber>
    </recommendedName>
    <alternativeName>
        <fullName evidence="6">Cell elongation protein RodA</fullName>
    </alternativeName>
    <alternativeName>
        <fullName evidence="6">Cell wall polymerase</fullName>
    </alternativeName>
    <alternativeName>
        <fullName evidence="6">Peptidoglycan polymerase</fullName>
        <shortName evidence="6">PG polymerase</shortName>
    </alternativeName>
</protein>
<dbReference type="STRING" id="1977878.B9T23_05800"/>
<sequence>MIPSPQYRFLRHSLRDGRSIKHDSSRWTRLHLDPWLLCFLLLNSVLGLMVVYSATMQDSSMVIRQATSFGVGFIIMFLCAQVPPKVYQAASPYFYILGIVLLVLVLIIGDTRLGAKRWLTIPGIGSMQPSEIMKFAMPLMMAWFFSRRAFPPTFMQIAIGLMLMMFPFVLVALQPDLNIGLIIPGIFALFLCGMSWRLILGALTALAVAAPLIWMFLLQTYQKKRVLTLFDPESDALGAGWNIIQSKIAIGSGGLTGKGYLTGTQSHLGYLPEHHTDFIMSAYAEEYGFIGVFLLFSLFAAIIIRCLMIGLNSFHNFGRLFAGTIGLTFFFFVFLNSGMASGILPVTGDPLPLMSYGGSAVISLLASMGIVMSIHTHR</sequence>
<dbReference type="InterPro" id="IPR001182">
    <property type="entry name" value="FtsW/RodA"/>
</dbReference>
<keyword evidence="6" id="KW-0573">Peptidoglycan synthesis</keyword>
<dbReference type="GO" id="GO:0015648">
    <property type="term" value="F:lipid-linked peptidoglycan transporter activity"/>
    <property type="evidence" value="ECO:0007669"/>
    <property type="project" value="TreeGrafter"/>
</dbReference>
<feature type="transmembrane region" description="Helical" evidence="6">
    <location>
        <begin position="66"/>
        <end position="84"/>
    </location>
</feature>
<keyword evidence="6" id="KW-1003">Cell membrane</keyword>
<dbReference type="NCBIfam" id="TIGR02210">
    <property type="entry name" value="rodA_shape"/>
    <property type="match status" value="1"/>
</dbReference>
<dbReference type="PANTHER" id="PTHR30474:SF1">
    <property type="entry name" value="PEPTIDOGLYCAN GLYCOSYLTRANSFERASE MRDB"/>
    <property type="match status" value="1"/>
</dbReference>
<comment type="function">
    <text evidence="6">Peptidoglycan polymerase that is essential for cell wall elongation.</text>
</comment>
<dbReference type="GO" id="GO:0051301">
    <property type="term" value="P:cell division"/>
    <property type="evidence" value="ECO:0007669"/>
    <property type="project" value="InterPro"/>
</dbReference>
<dbReference type="InterPro" id="IPR011923">
    <property type="entry name" value="RodA/MrdB"/>
</dbReference>
<feature type="transmembrane region" description="Helical" evidence="6">
    <location>
        <begin position="356"/>
        <end position="374"/>
    </location>
</feature>
<dbReference type="GO" id="GO:0005886">
    <property type="term" value="C:plasma membrane"/>
    <property type="evidence" value="ECO:0007669"/>
    <property type="project" value="UniProtKB-SubCell"/>
</dbReference>
<evidence type="ECO:0000256" key="6">
    <source>
        <dbReference type="HAMAP-Rule" id="MF_02079"/>
    </source>
</evidence>
<keyword evidence="6" id="KW-0808">Transferase</keyword>
<evidence type="ECO:0000256" key="3">
    <source>
        <dbReference type="ARBA" id="ARBA00022960"/>
    </source>
</evidence>
<keyword evidence="3 6" id="KW-0133">Cell shape</keyword>
<dbReference type="Proteomes" id="UP000569202">
    <property type="component" value="Unassembled WGS sequence"/>
</dbReference>
<feature type="transmembrane region" description="Helical" evidence="6">
    <location>
        <begin position="203"/>
        <end position="221"/>
    </location>
</feature>
<accession>A0A241VI68</accession>
<accession>A0A7Y2RCA5</accession>
<evidence type="ECO:0000256" key="5">
    <source>
        <dbReference type="ARBA" id="ARBA00023136"/>
    </source>
</evidence>
<dbReference type="PANTHER" id="PTHR30474">
    <property type="entry name" value="CELL CYCLE PROTEIN"/>
    <property type="match status" value="1"/>
</dbReference>
<keyword evidence="6" id="KW-0961">Cell wall biogenesis/degradation</keyword>
<evidence type="ECO:0000256" key="1">
    <source>
        <dbReference type="ARBA" id="ARBA00004141"/>
    </source>
</evidence>
<keyword evidence="6" id="KW-0997">Cell inner membrane</keyword>
<feature type="transmembrane region" description="Helical" evidence="6">
    <location>
        <begin position="179"/>
        <end position="196"/>
    </location>
</feature>
<dbReference type="EC" id="2.4.99.28" evidence="6"/>
<keyword evidence="6" id="KW-0328">Glycosyltransferase</keyword>
<dbReference type="HAMAP" id="MF_02079">
    <property type="entry name" value="PGT_RodA"/>
    <property type="match status" value="1"/>
</dbReference>
<comment type="pathway">
    <text evidence="6">Cell wall biogenesis; peptidoglycan biosynthesis.</text>
</comment>
<comment type="catalytic activity">
    <reaction evidence="6">
        <text>[GlcNAc-(1-&gt;4)-Mur2Ac(oyl-L-Ala-gamma-D-Glu-L-Lys-D-Ala-D-Ala)](n)-di-trans,octa-cis-undecaprenyl diphosphate + beta-D-GlcNAc-(1-&gt;4)-Mur2Ac(oyl-L-Ala-gamma-D-Glu-L-Lys-D-Ala-D-Ala)-di-trans,octa-cis-undecaprenyl diphosphate = [GlcNAc-(1-&gt;4)-Mur2Ac(oyl-L-Ala-gamma-D-Glu-L-Lys-D-Ala-D-Ala)](n+1)-di-trans,octa-cis-undecaprenyl diphosphate + di-trans,octa-cis-undecaprenyl diphosphate + H(+)</text>
        <dbReference type="Rhea" id="RHEA:23708"/>
        <dbReference type="Rhea" id="RHEA-COMP:9602"/>
        <dbReference type="Rhea" id="RHEA-COMP:9603"/>
        <dbReference type="ChEBI" id="CHEBI:15378"/>
        <dbReference type="ChEBI" id="CHEBI:58405"/>
        <dbReference type="ChEBI" id="CHEBI:60033"/>
        <dbReference type="ChEBI" id="CHEBI:78435"/>
        <dbReference type="EC" id="2.4.99.28"/>
    </reaction>
</comment>
<feature type="transmembrane region" description="Helical" evidence="6">
    <location>
        <begin position="320"/>
        <end position="344"/>
    </location>
</feature>
<dbReference type="EMBL" id="JABERL010000001">
    <property type="protein sequence ID" value="NNH76125.1"/>
    <property type="molecule type" value="Genomic_DNA"/>
</dbReference>
<feature type="transmembrane region" description="Helical" evidence="6">
    <location>
        <begin position="287"/>
        <end position="308"/>
    </location>
</feature>
<dbReference type="GO" id="GO:0071555">
    <property type="term" value="P:cell wall organization"/>
    <property type="evidence" value="ECO:0007669"/>
    <property type="project" value="UniProtKB-KW"/>
</dbReference>
<comment type="subcellular location">
    <subcellularLocation>
        <location evidence="6">Cell inner membrane</location>
        <topology evidence="6">Multi-pass membrane protein</topology>
    </subcellularLocation>
    <subcellularLocation>
        <location evidence="1">Membrane</location>
        <topology evidence="1">Multi-pass membrane protein</topology>
    </subcellularLocation>
</comment>
<dbReference type="GO" id="GO:0008360">
    <property type="term" value="P:regulation of cell shape"/>
    <property type="evidence" value="ECO:0007669"/>
    <property type="project" value="UniProtKB-KW"/>
</dbReference>
<dbReference type="Pfam" id="PF01098">
    <property type="entry name" value="FTSW_RODA_SPOVE"/>
    <property type="match status" value="1"/>
</dbReference>
<name>A0A241VI68_9GAMM</name>
<dbReference type="UniPathway" id="UPA00219"/>